<feature type="transmembrane region" description="Helical" evidence="1">
    <location>
        <begin position="204"/>
        <end position="223"/>
    </location>
</feature>
<evidence type="ECO:0000313" key="2">
    <source>
        <dbReference type="EMBL" id="ALI99031.1"/>
    </source>
</evidence>
<feature type="transmembrane region" description="Helical" evidence="1">
    <location>
        <begin position="342"/>
        <end position="360"/>
    </location>
</feature>
<proteinExistence type="predicted"/>
<feature type="transmembrane region" description="Helical" evidence="1">
    <location>
        <begin position="87"/>
        <end position="106"/>
    </location>
</feature>
<feature type="transmembrane region" description="Helical" evidence="1">
    <location>
        <begin position="6"/>
        <end position="26"/>
    </location>
</feature>
<feature type="transmembrane region" description="Helical" evidence="1">
    <location>
        <begin position="316"/>
        <end position="335"/>
    </location>
</feature>
<accession>A0A0P0CBK6</accession>
<dbReference type="AlphaFoldDB" id="A0A0P0CBK6"/>
<keyword evidence="1" id="KW-1133">Transmembrane helix</keyword>
<organism evidence="2 3">
    <name type="scientific">Rufibacter tibetensis</name>
    <dbReference type="NCBI Taxonomy" id="512763"/>
    <lineage>
        <taxon>Bacteria</taxon>
        <taxon>Pseudomonadati</taxon>
        <taxon>Bacteroidota</taxon>
        <taxon>Cytophagia</taxon>
        <taxon>Cytophagales</taxon>
        <taxon>Hymenobacteraceae</taxon>
        <taxon>Rufibacter</taxon>
    </lineage>
</organism>
<evidence type="ECO:0000313" key="3">
    <source>
        <dbReference type="Proteomes" id="UP000061382"/>
    </source>
</evidence>
<protein>
    <recommendedName>
        <fullName evidence="4">Glycosyltransferase RgtA/B/C/D-like domain-containing protein</fullName>
    </recommendedName>
</protein>
<gene>
    <name evidence="2" type="ORF">DC20_08640</name>
</gene>
<dbReference type="RefSeq" id="WP_062543466.1">
    <property type="nucleotide sequence ID" value="NZ_CP012643.1"/>
</dbReference>
<keyword evidence="1" id="KW-0812">Transmembrane</keyword>
<dbReference type="KEGG" id="rti:DC20_08640"/>
<evidence type="ECO:0008006" key="4">
    <source>
        <dbReference type="Google" id="ProtNLM"/>
    </source>
</evidence>
<dbReference type="PATRIC" id="fig|512763.3.peg.1905"/>
<feature type="transmembrane region" description="Helical" evidence="1">
    <location>
        <begin position="175"/>
        <end position="192"/>
    </location>
</feature>
<dbReference type="EMBL" id="CP012643">
    <property type="protein sequence ID" value="ALI99031.1"/>
    <property type="molecule type" value="Genomic_DNA"/>
</dbReference>
<feature type="transmembrane region" description="Helical" evidence="1">
    <location>
        <begin position="256"/>
        <end position="278"/>
    </location>
</feature>
<dbReference type="Proteomes" id="UP000061382">
    <property type="component" value="Chromosome"/>
</dbReference>
<feature type="transmembrane region" description="Helical" evidence="1">
    <location>
        <begin position="112"/>
        <end position="130"/>
    </location>
</feature>
<keyword evidence="3" id="KW-1185">Reference proteome</keyword>
<reference evidence="2 3" key="1">
    <citation type="submission" date="2015-08" db="EMBL/GenBank/DDBJ databases">
        <title>Complete genome sequence of Rufibacter tibetensis strain 1351t, a radiation-resistant bacterium from tibet plateau.</title>
        <authorList>
            <person name="Dai J."/>
        </authorList>
    </citation>
    <scope>NUCLEOTIDE SEQUENCE [LARGE SCALE GENOMIC DNA]</scope>
    <source>
        <strain evidence="2 3">1351</strain>
    </source>
</reference>
<evidence type="ECO:0000256" key="1">
    <source>
        <dbReference type="SAM" id="Phobius"/>
    </source>
</evidence>
<name>A0A0P0CBK6_9BACT</name>
<keyword evidence="1" id="KW-0472">Membrane</keyword>
<sequence>MPQASYLRQALPVVLPIMGLLVGLTWYVKDNGFFWDSILLASKYGQWYYITRFSTLFVPHEIAGYPPLFGMYLAAGWHLFGKTLPVSHFLMLPFLLGFVWQVYLLARRFLPSSWIFAGMLLVFLDPTLLAQAAQVVPDIVLLFLYLVCLNALLQHRPVLLALALVFMAIHTPRSQILLSAVFFSQLLLFWLENGRISFSALGKLMVPFLPAGVVLLVWLGFHYNHFGWVGFSRSSDWGQYAAFVTPKGFLQNAGIILWRLLDFGRVAVWLTAGILLWQFRQHYTLQTKQLLILLLVPLFTLSVVLVWFTNPIGHRYWLVVYVLLGLLAAHLLQFLPRLKIRVGILVLSLISLVSGHFWVYPEGIAKGWDATLAHLPYFNLRHQMLSYLDQKQIPWQEVGSDFPNLASPADTDLNQDQRRFPLKDLSTQPYILYSNVFNGFTDQELAYLQQHWRIVHELKKGQVYMKLYARPDR</sequence>
<feature type="transmembrane region" description="Helical" evidence="1">
    <location>
        <begin position="290"/>
        <end position="310"/>
    </location>
</feature>
<dbReference type="OrthoDB" id="866311at2"/>